<dbReference type="InterPro" id="IPR043863">
    <property type="entry name" value="DUF5825"/>
</dbReference>
<name>A0ABV8HRI3_9ACTN</name>
<proteinExistence type="predicted"/>
<evidence type="ECO:0000313" key="2">
    <source>
        <dbReference type="Proteomes" id="UP001595765"/>
    </source>
</evidence>
<keyword evidence="2" id="KW-1185">Reference proteome</keyword>
<reference evidence="2" key="1">
    <citation type="journal article" date="2019" name="Int. J. Syst. Evol. Microbiol.">
        <title>The Global Catalogue of Microorganisms (GCM) 10K type strain sequencing project: providing services to taxonomists for standard genome sequencing and annotation.</title>
        <authorList>
            <consortium name="The Broad Institute Genomics Platform"/>
            <consortium name="The Broad Institute Genome Sequencing Center for Infectious Disease"/>
            <person name="Wu L."/>
            <person name="Ma J."/>
        </authorList>
    </citation>
    <scope>NUCLEOTIDE SEQUENCE [LARGE SCALE GENOMIC DNA]</scope>
    <source>
        <strain evidence="2">CGMCC 4.7237</strain>
    </source>
</reference>
<dbReference type="RefSeq" id="WP_386430580.1">
    <property type="nucleotide sequence ID" value="NZ_JBHSBB010000013.1"/>
</dbReference>
<dbReference type="Pfam" id="PF19142">
    <property type="entry name" value="DUF5825"/>
    <property type="match status" value="1"/>
</dbReference>
<sequence>MTTATQDQGADIALVHRRHADPATITLEGMGARAATLGADPIGAVSALWEQGARHVVLPEPVDLSAAGDGERAVRALVALRELTSRAIAVEWRLHLGGDAEAVTPFRHLAPPQAVTGVPDAAGLLDQWRTDYFFGACVFRRGPGFLQVRDKRDGQLSRITIDEADFIAAVDALEAGAPADAVSAGIVGDLAAEGLVGRAGAHVWWTPCRVLRWPTPAMLF</sequence>
<dbReference type="Proteomes" id="UP001595765">
    <property type="component" value="Unassembled WGS sequence"/>
</dbReference>
<gene>
    <name evidence="1" type="ORF">ACFO3J_18670</name>
</gene>
<comment type="caution">
    <text evidence="1">The sequence shown here is derived from an EMBL/GenBank/DDBJ whole genome shotgun (WGS) entry which is preliminary data.</text>
</comment>
<evidence type="ECO:0000313" key="1">
    <source>
        <dbReference type="EMBL" id="MFC4033489.1"/>
    </source>
</evidence>
<accession>A0ABV8HRI3</accession>
<protein>
    <submittedName>
        <fullName evidence="1">DUF5825 family protein</fullName>
    </submittedName>
</protein>
<organism evidence="1 2">
    <name type="scientific">Streptomyces polygonati</name>
    <dbReference type="NCBI Taxonomy" id="1617087"/>
    <lineage>
        <taxon>Bacteria</taxon>
        <taxon>Bacillati</taxon>
        <taxon>Actinomycetota</taxon>
        <taxon>Actinomycetes</taxon>
        <taxon>Kitasatosporales</taxon>
        <taxon>Streptomycetaceae</taxon>
        <taxon>Streptomyces</taxon>
    </lineage>
</organism>
<dbReference type="EMBL" id="JBHSBB010000013">
    <property type="protein sequence ID" value="MFC4033489.1"/>
    <property type="molecule type" value="Genomic_DNA"/>
</dbReference>